<dbReference type="EMBL" id="VSSQ01085268">
    <property type="protein sequence ID" value="MPN32980.1"/>
    <property type="molecule type" value="Genomic_DNA"/>
</dbReference>
<dbReference type="SUPFAM" id="SSF48452">
    <property type="entry name" value="TPR-like"/>
    <property type="match status" value="1"/>
</dbReference>
<evidence type="ECO:0008006" key="2">
    <source>
        <dbReference type="Google" id="ProtNLM"/>
    </source>
</evidence>
<comment type="caution">
    <text evidence="1">The sequence shown here is derived from an EMBL/GenBank/DDBJ whole genome shotgun (WGS) entry which is preliminary data.</text>
</comment>
<dbReference type="InterPro" id="IPR011990">
    <property type="entry name" value="TPR-like_helical_dom_sf"/>
</dbReference>
<protein>
    <recommendedName>
        <fullName evidence="2">Tetratricopeptide repeat protein</fullName>
    </recommendedName>
</protein>
<organism evidence="1">
    <name type="scientific">bioreactor metagenome</name>
    <dbReference type="NCBI Taxonomy" id="1076179"/>
    <lineage>
        <taxon>unclassified sequences</taxon>
        <taxon>metagenomes</taxon>
        <taxon>ecological metagenomes</taxon>
    </lineage>
</organism>
<proteinExistence type="predicted"/>
<accession>A0A645H2T1</accession>
<dbReference type="AlphaFoldDB" id="A0A645H2T1"/>
<sequence length="71" mass="8390">MSRFPHEPHPHNLMGILLANKGDHISAVKHFRAAWSLDPTYLPAKYNLNQYTDFFRSRRIDAYSEEDCKDR</sequence>
<reference evidence="1" key="1">
    <citation type="submission" date="2019-08" db="EMBL/GenBank/DDBJ databases">
        <authorList>
            <person name="Kucharzyk K."/>
            <person name="Murdoch R.W."/>
            <person name="Higgins S."/>
            <person name="Loffler F."/>
        </authorList>
    </citation>
    <scope>NUCLEOTIDE SEQUENCE</scope>
</reference>
<gene>
    <name evidence="1" type="ORF">SDC9_180463</name>
</gene>
<name>A0A645H2T1_9ZZZZ</name>
<evidence type="ECO:0000313" key="1">
    <source>
        <dbReference type="EMBL" id="MPN32980.1"/>
    </source>
</evidence>
<dbReference type="Gene3D" id="1.25.40.10">
    <property type="entry name" value="Tetratricopeptide repeat domain"/>
    <property type="match status" value="1"/>
</dbReference>